<feature type="transmembrane region" description="Helical" evidence="8">
    <location>
        <begin position="76"/>
        <end position="99"/>
    </location>
</feature>
<keyword evidence="7" id="KW-0808">Transferase</keyword>
<dbReference type="OrthoDB" id="314962at2"/>
<dbReference type="Pfam" id="PF03062">
    <property type="entry name" value="MBOAT"/>
    <property type="match status" value="1"/>
</dbReference>
<protein>
    <submittedName>
        <fullName evidence="9">MBOAT family protein</fullName>
    </submittedName>
</protein>
<feature type="transmembrane region" description="Helical" evidence="8">
    <location>
        <begin position="358"/>
        <end position="381"/>
    </location>
</feature>
<feature type="transmembrane region" description="Helical" evidence="8">
    <location>
        <begin position="396"/>
        <end position="419"/>
    </location>
</feature>
<dbReference type="RefSeq" id="WP_135622914.1">
    <property type="nucleotide sequence ID" value="NZ_RQGD01000020.1"/>
</dbReference>
<dbReference type="GO" id="GO:0042121">
    <property type="term" value="P:alginic acid biosynthetic process"/>
    <property type="evidence" value="ECO:0007669"/>
    <property type="project" value="InterPro"/>
</dbReference>
<evidence type="ECO:0000313" key="9">
    <source>
        <dbReference type="EMBL" id="TGL61274.1"/>
    </source>
</evidence>
<sequence>MLFNSLPFLTSFLLFFSFYCFLSKKWQNVALLLYGFYFYSYWNWKMSLLLVISILFNFYIGKFLSQRKKIEDRKRILIFGIVLNLIILGFFKYTLFLVDLVVDIANVFSHSISIWRPEILLPVGISFYTFHNISYLVEIAKQNIAPSDNLVTFSVYDIFFPLLLAGPIERPNSLLPQLESNRKITREGIYKGFSIFLWGIFLKTAIADPLAKFVDAALNQSGALPDGILWIVAPSFAFQVYADFSGYSNCARGLAYVMGFNLMNNFHRPFFASSPVEFWQRWHISLSSWLRDYVYIPLGGNRKGFLRQNINILLVWILGGLWHGATYGYLLWGIYLGFCIIVYNVIKKYFLESIPGKFNFTLKMIGIFFTFFSFSFGLLLFRVHNYKELIAYLNNILSIGTLTSDWFFVFLYFLPILIFDLWQEQIKTSETDWQLHNKPIVFWLSFSILFLIFSLISPFAKQEFFYFQF</sequence>
<keyword evidence="6 7" id="KW-0472">Membrane</keyword>
<evidence type="ECO:0000256" key="3">
    <source>
        <dbReference type="ARBA" id="ARBA00022475"/>
    </source>
</evidence>
<dbReference type="PIRSF" id="PIRSF016636">
    <property type="entry name" value="AlgI_DltB"/>
    <property type="match status" value="1"/>
</dbReference>
<reference evidence="9" key="1">
    <citation type="journal article" date="2019" name="PLoS Negl. Trop. Dis.">
        <title>Revisiting the worldwide diversity of Leptospira species in the environment.</title>
        <authorList>
            <person name="Vincent A.T."/>
            <person name="Schiettekatte O."/>
            <person name="Bourhy P."/>
            <person name="Veyrier F.J."/>
            <person name="Picardeau M."/>
        </authorList>
    </citation>
    <scope>NUCLEOTIDE SEQUENCE [LARGE SCALE GENOMIC DNA]</scope>
    <source>
        <strain evidence="9">201702476</strain>
    </source>
</reference>
<dbReference type="AlphaFoldDB" id="A0A4R9K7I2"/>
<keyword evidence="4 8" id="KW-0812">Transmembrane</keyword>
<keyword evidence="5 8" id="KW-1133">Transmembrane helix</keyword>
<evidence type="ECO:0000256" key="6">
    <source>
        <dbReference type="ARBA" id="ARBA00023136"/>
    </source>
</evidence>
<comment type="subcellular location">
    <subcellularLocation>
        <location evidence="1">Cell membrane</location>
        <topology evidence="1">Multi-pass membrane protein</topology>
    </subcellularLocation>
</comment>
<evidence type="ECO:0000313" key="10">
    <source>
        <dbReference type="Proteomes" id="UP000297693"/>
    </source>
</evidence>
<feature type="transmembrane region" description="Helical" evidence="8">
    <location>
        <begin position="188"/>
        <end position="206"/>
    </location>
</feature>
<evidence type="ECO:0000256" key="7">
    <source>
        <dbReference type="PIRNR" id="PIRNR016636"/>
    </source>
</evidence>
<dbReference type="InterPro" id="IPR028362">
    <property type="entry name" value="AlgI"/>
</dbReference>
<name>A0A4R9K7I2_9LEPT</name>
<dbReference type="PANTHER" id="PTHR13285:SF18">
    <property type="entry name" value="PROTEIN-CYSTEINE N-PALMITOYLTRANSFERASE RASP"/>
    <property type="match status" value="1"/>
</dbReference>
<keyword evidence="10" id="KW-1185">Reference proteome</keyword>
<feature type="transmembrane region" description="Helical" evidence="8">
    <location>
        <begin position="305"/>
        <end position="323"/>
    </location>
</feature>
<feature type="transmembrane region" description="Helical" evidence="8">
    <location>
        <begin position="440"/>
        <end position="460"/>
    </location>
</feature>
<dbReference type="EMBL" id="RQGD01000020">
    <property type="protein sequence ID" value="TGL61274.1"/>
    <property type="molecule type" value="Genomic_DNA"/>
</dbReference>
<keyword evidence="7" id="KW-0012">Acyltransferase</keyword>
<organism evidence="9 10">
    <name type="scientific">Leptospira ognonensis</name>
    <dbReference type="NCBI Taxonomy" id="2484945"/>
    <lineage>
        <taxon>Bacteria</taxon>
        <taxon>Pseudomonadati</taxon>
        <taxon>Spirochaetota</taxon>
        <taxon>Spirochaetia</taxon>
        <taxon>Leptospirales</taxon>
        <taxon>Leptospiraceae</taxon>
        <taxon>Leptospira</taxon>
    </lineage>
</organism>
<dbReference type="GO" id="GO:0005886">
    <property type="term" value="C:plasma membrane"/>
    <property type="evidence" value="ECO:0007669"/>
    <property type="project" value="UniProtKB-SubCell"/>
</dbReference>
<comment type="caution">
    <text evidence="9">The sequence shown here is derived from an EMBL/GenBank/DDBJ whole genome shotgun (WGS) entry which is preliminary data.</text>
</comment>
<gene>
    <name evidence="9" type="ORF">EHQ58_05725</name>
</gene>
<feature type="transmembrane region" description="Helical" evidence="8">
    <location>
        <begin position="119"/>
        <end position="137"/>
    </location>
</feature>
<dbReference type="PANTHER" id="PTHR13285">
    <property type="entry name" value="ACYLTRANSFERASE"/>
    <property type="match status" value="1"/>
</dbReference>
<evidence type="ECO:0000256" key="8">
    <source>
        <dbReference type="SAM" id="Phobius"/>
    </source>
</evidence>
<dbReference type="InterPro" id="IPR051085">
    <property type="entry name" value="MB_O-acyltransferase"/>
</dbReference>
<evidence type="ECO:0000256" key="4">
    <source>
        <dbReference type="ARBA" id="ARBA00022692"/>
    </source>
</evidence>
<dbReference type="InterPro" id="IPR024194">
    <property type="entry name" value="Ac/AlaTfrase_AlgI/DltB"/>
</dbReference>
<dbReference type="PIRSF" id="PIRSF500217">
    <property type="entry name" value="AlgI"/>
    <property type="match status" value="1"/>
</dbReference>
<evidence type="ECO:0000256" key="2">
    <source>
        <dbReference type="ARBA" id="ARBA00010323"/>
    </source>
</evidence>
<proteinExistence type="inferred from homology"/>
<evidence type="ECO:0000256" key="1">
    <source>
        <dbReference type="ARBA" id="ARBA00004651"/>
    </source>
</evidence>
<dbReference type="InterPro" id="IPR004299">
    <property type="entry name" value="MBOAT_fam"/>
</dbReference>
<evidence type="ECO:0000256" key="5">
    <source>
        <dbReference type="ARBA" id="ARBA00022989"/>
    </source>
</evidence>
<accession>A0A4R9K7I2</accession>
<dbReference type="GO" id="GO:0016746">
    <property type="term" value="F:acyltransferase activity"/>
    <property type="evidence" value="ECO:0007669"/>
    <property type="project" value="UniProtKB-KW"/>
</dbReference>
<dbReference type="Proteomes" id="UP000297693">
    <property type="component" value="Unassembled WGS sequence"/>
</dbReference>
<keyword evidence="3 7" id="KW-1003">Cell membrane</keyword>
<comment type="similarity">
    <text evidence="2 7">Belongs to the membrane-bound acyltransferase family.</text>
</comment>
<feature type="transmembrane region" description="Helical" evidence="8">
    <location>
        <begin position="46"/>
        <end position="64"/>
    </location>
</feature>